<feature type="transmembrane region" description="Helical" evidence="22">
    <location>
        <begin position="328"/>
        <end position="349"/>
    </location>
</feature>
<evidence type="ECO:0000256" key="21">
    <source>
        <dbReference type="ARBA" id="ARBA00049966"/>
    </source>
</evidence>
<dbReference type="GO" id="GO:0009252">
    <property type="term" value="P:peptidoglycan biosynthetic process"/>
    <property type="evidence" value="ECO:0007669"/>
    <property type="project" value="UniProtKB-KW"/>
</dbReference>
<name>A0A1X7IHY3_9BACL</name>
<keyword evidence="12" id="KW-0131">Cell cycle</keyword>
<organism evidence="23 24">
    <name type="scientific">Paenibacillus aquistagni</name>
    <dbReference type="NCBI Taxonomy" id="1852522"/>
    <lineage>
        <taxon>Bacteria</taxon>
        <taxon>Bacillati</taxon>
        <taxon>Bacillota</taxon>
        <taxon>Bacilli</taxon>
        <taxon>Bacillales</taxon>
        <taxon>Paenibacillaceae</taxon>
        <taxon>Paenibacillus</taxon>
    </lineage>
</organism>
<dbReference type="GO" id="GO:0008955">
    <property type="term" value="F:peptidoglycan glycosyltransferase activity"/>
    <property type="evidence" value="ECO:0007669"/>
    <property type="project" value="UniProtKB-EC"/>
</dbReference>
<keyword evidence="8" id="KW-0133">Cell shape</keyword>
<keyword evidence="7 22" id="KW-0812">Transmembrane</keyword>
<dbReference type="GO" id="GO:0005886">
    <property type="term" value="C:plasma membrane"/>
    <property type="evidence" value="ECO:0007669"/>
    <property type="project" value="UniProtKB-SubCell"/>
</dbReference>
<protein>
    <recommendedName>
        <fullName evidence="17">Probable peptidoglycan glycosyltransferase FtsW</fullName>
        <ecNumber evidence="19">2.4.99.28</ecNumber>
    </recommendedName>
    <alternativeName>
        <fullName evidence="18">Cell division protein FtsW</fullName>
    </alternativeName>
    <alternativeName>
        <fullName evidence="15">Cell wall polymerase</fullName>
    </alternativeName>
    <alternativeName>
        <fullName evidence="14">Peptidoglycan polymerase</fullName>
    </alternativeName>
</protein>
<evidence type="ECO:0000256" key="1">
    <source>
        <dbReference type="ARBA" id="ARBA00004651"/>
    </source>
</evidence>
<comment type="pathway">
    <text evidence="2">Cell wall biogenesis; peptidoglycan biosynthesis.</text>
</comment>
<dbReference type="Proteomes" id="UP000193834">
    <property type="component" value="Unassembled WGS sequence"/>
</dbReference>
<evidence type="ECO:0000256" key="18">
    <source>
        <dbReference type="ARBA" id="ARBA00041418"/>
    </source>
</evidence>
<evidence type="ECO:0000256" key="11">
    <source>
        <dbReference type="ARBA" id="ARBA00023136"/>
    </source>
</evidence>
<keyword evidence="6" id="KW-0808">Transferase</keyword>
<keyword evidence="13" id="KW-0961">Cell wall biogenesis/degradation</keyword>
<evidence type="ECO:0000256" key="10">
    <source>
        <dbReference type="ARBA" id="ARBA00022989"/>
    </source>
</evidence>
<dbReference type="EC" id="2.4.99.28" evidence="19"/>
<evidence type="ECO:0000256" key="17">
    <source>
        <dbReference type="ARBA" id="ARBA00041185"/>
    </source>
</evidence>
<evidence type="ECO:0000256" key="15">
    <source>
        <dbReference type="ARBA" id="ARBA00033270"/>
    </source>
</evidence>
<evidence type="ECO:0000256" key="8">
    <source>
        <dbReference type="ARBA" id="ARBA00022960"/>
    </source>
</evidence>
<keyword evidence="10 22" id="KW-1133">Transmembrane helix</keyword>
<accession>A0A1X7IHY3</accession>
<dbReference type="GO" id="GO:0008360">
    <property type="term" value="P:regulation of cell shape"/>
    <property type="evidence" value="ECO:0007669"/>
    <property type="project" value="UniProtKB-KW"/>
</dbReference>
<evidence type="ECO:0000256" key="2">
    <source>
        <dbReference type="ARBA" id="ARBA00004752"/>
    </source>
</evidence>
<dbReference type="InterPro" id="IPR013437">
    <property type="entry name" value="FtsW"/>
</dbReference>
<reference evidence="23 24" key="1">
    <citation type="submission" date="2017-04" db="EMBL/GenBank/DDBJ databases">
        <authorList>
            <person name="Afonso C.L."/>
            <person name="Miller P.J."/>
            <person name="Scott M.A."/>
            <person name="Spackman E."/>
            <person name="Goraichik I."/>
            <person name="Dimitrov K.M."/>
            <person name="Suarez D.L."/>
            <person name="Swayne D.E."/>
        </authorList>
    </citation>
    <scope>NUCLEOTIDE SEQUENCE [LARGE SCALE GENOMIC DNA]</scope>
    <source>
        <strain evidence="23 24">11</strain>
    </source>
</reference>
<comment type="similarity">
    <text evidence="16">Belongs to the SEDS family. FtsW subfamily.</text>
</comment>
<keyword evidence="9" id="KW-0573">Peptidoglycan synthesis</keyword>
<dbReference type="GO" id="GO:0051301">
    <property type="term" value="P:cell division"/>
    <property type="evidence" value="ECO:0007669"/>
    <property type="project" value="UniProtKB-KW"/>
</dbReference>
<feature type="transmembrane region" description="Helical" evidence="22">
    <location>
        <begin position="93"/>
        <end position="114"/>
    </location>
</feature>
<proteinExistence type="inferred from homology"/>
<dbReference type="NCBIfam" id="TIGR02614">
    <property type="entry name" value="ftsW"/>
    <property type="match status" value="1"/>
</dbReference>
<evidence type="ECO:0000256" key="19">
    <source>
        <dbReference type="ARBA" id="ARBA00044770"/>
    </source>
</evidence>
<dbReference type="GO" id="GO:0032153">
    <property type="term" value="C:cell division site"/>
    <property type="evidence" value="ECO:0007669"/>
    <property type="project" value="TreeGrafter"/>
</dbReference>
<evidence type="ECO:0000256" key="6">
    <source>
        <dbReference type="ARBA" id="ARBA00022679"/>
    </source>
</evidence>
<keyword evidence="11 22" id="KW-0472">Membrane</keyword>
<dbReference type="InterPro" id="IPR001182">
    <property type="entry name" value="FtsW/RodA"/>
</dbReference>
<evidence type="ECO:0000256" key="12">
    <source>
        <dbReference type="ARBA" id="ARBA00023306"/>
    </source>
</evidence>
<evidence type="ECO:0000313" key="23">
    <source>
        <dbReference type="EMBL" id="SMG14482.1"/>
    </source>
</evidence>
<comment type="function">
    <text evidence="21">Peptidoglycan polymerase that is essential for cell division.</text>
</comment>
<comment type="catalytic activity">
    <reaction evidence="20">
        <text>[GlcNAc-(1-&gt;4)-Mur2Ac(oyl-L-Ala-gamma-D-Glu-L-Lys-D-Ala-D-Ala)](n)-di-trans,octa-cis-undecaprenyl diphosphate + beta-D-GlcNAc-(1-&gt;4)-Mur2Ac(oyl-L-Ala-gamma-D-Glu-L-Lys-D-Ala-D-Ala)-di-trans,octa-cis-undecaprenyl diphosphate = [GlcNAc-(1-&gt;4)-Mur2Ac(oyl-L-Ala-gamma-D-Glu-L-Lys-D-Ala-D-Ala)](n+1)-di-trans,octa-cis-undecaprenyl diphosphate + di-trans,octa-cis-undecaprenyl diphosphate + H(+)</text>
        <dbReference type="Rhea" id="RHEA:23708"/>
        <dbReference type="Rhea" id="RHEA-COMP:9602"/>
        <dbReference type="Rhea" id="RHEA-COMP:9603"/>
        <dbReference type="ChEBI" id="CHEBI:15378"/>
        <dbReference type="ChEBI" id="CHEBI:58405"/>
        <dbReference type="ChEBI" id="CHEBI:60033"/>
        <dbReference type="ChEBI" id="CHEBI:78435"/>
        <dbReference type="EC" id="2.4.99.28"/>
    </reaction>
</comment>
<evidence type="ECO:0000256" key="3">
    <source>
        <dbReference type="ARBA" id="ARBA00022475"/>
    </source>
</evidence>
<evidence type="ECO:0000256" key="4">
    <source>
        <dbReference type="ARBA" id="ARBA00022618"/>
    </source>
</evidence>
<gene>
    <name evidence="23" type="ORF">SAMN06295960_0484</name>
</gene>
<evidence type="ECO:0000256" key="16">
    <source>
        <dbReference type="ARBA" id="ARBA00038053"/>
    </source>
</evidence>
<keyword evidence="4 23" id="KW-0132">Cell division</keyword>
<evidence type="ECO:0000256" key="20">
    <source>
        <dbReference type="ARBA" id="ARBA00049902"/>
    </source>
</evidence>
<dbReference type="GO" id="GO:0071555">
    <property type="term" value="P:cell wall organization"/>
    <property type="evidence" value="ECO:0007669"/>
    <property type="project" value="UniProtKB-KW"/>
</dbReference>
<feature type="transmembrane region" description="Helical" evidence="22">
    <location>
        <begin position="159"/>
        <end position="176"/>
    </location>
</feature>
<dbReference type="STRING" id="1852522.SAMN06295960_0484"/>
<evidence type="ECO:0000256" key="7">
    <source>
        <dbReference type="ARBA" id="ARBA00022692"/>
    </source>
</evidence>
<keyword evidence="24" id="KW-1185">Reference proteome</keyword>
<feature type="transmembrane region" description="Helical" evidence="22">
    <location>
        <begin position="208"/>
        <end position="225"/>
    </location>
</feature>
<evidence type="ECO:0000256" key="14">
    <source>
        <dbReference type="ARBA" id="ARBA00032370"/>
    </source>
</evidence>
<sequence length="416" mass="45852">MNRTSYKSMQRKPSSPKLSKGTPDFQLLVLTLLLVGFGVVMVFSASSNTAAVSKDFNFDAFYFVKRQLMWAVLGFIAMLIAMNIPYQFYKKWFLPLFIVTAVLLLLVPYFGVSINGARSWFRLGKISLQPTEIAKIAIVLYLSALITKKGEKFREFKRGLFPVMIIVGFVIGLIMLQPDFGSAFILAITAGIIVIAGGANLKHIFNCALVGLLGVITVLGINMLIPSSGTDGGYRMGRIQSWLDPFHDAQNASYNLLQSLKAIAHGGWTGAGFGQSIQKLLYLPYPYNDFIFAVIAEELGFIGTTIFLCFYAYFIFRGLLIALRCPDIFGTLVGVGIIGNIAIQAFINIGGVTRTIPITGVTLPFISSGGTSLFITMASVGILLSISREWNRVSQEKTTRKTTVEHRKDYRPIRPV</sequence>
<evidence type="ECO:0000256" key="5">
    <source>
        <dbReference type="ARBA" id="ARBA00022676"/>
    </source>
</evidence>
<evidence type="ECO:0000256" key="22">
    <source>
        <dbReference type="SAM" id="Phobius"/>
    </source>
</evidence>
<feature type="transmembrane region" description="Helical" evidence="22">
    <location>
        <begin position="68"/>
        <end position="86"/>
    </location>
</feature>
<evidence type="ECO:0000256" key="9">
    <source>
        <dbReference type="ARBA" id="ARBA00022984"/>
    </source>
</evidence>
<dbReference type="AlphaFoldDB" id="A0A1X7IHY3"/>
<keyword evidence="3" id="KW-1003">Cell membrane</keyword>
<dbReference type="Pfam" id="PF01098">
    <property type="entry name" value="FTSW_RODA_SPOVE"/>
    <property type="match status" value="1"/>
</dbReference>
<dbReference type="PANTHER" id="PTHR30474">
    <property type="entry name" value="CELL CYCLE PROTEIN"/>
    <property type="match status" value="1"/>
</dbReference>
<feature type="transmembrane region" description="Helical" evidence="22">
    <location>
        <begin position="290"/>
        <end position="316"/>
    </location>
</feature>
<dbReference type="GO" id="GO:0015648">
    <property type="term" value="F:lipid-linked peptidoglycan transporter activity"/>
    <property type="evidence" value="ECO:0007669"/>
    <property type="project" value="TreeGrafter"/>
</dbReference>
<keyword evidence="5" id="KW-0328">Glycosyltransferase</keyword>
<evidence type="ECO:0000256" key="13">
    <source>
        <dbReference type="ARBA" id="ARBA00023316"/>
    </source>
</evidence>
<feature type="transmembrane region" description="Helical" evidence="22">
    <location>
        <begin position="126"/>
        <end position="147"/>
    </location>
</feature>
<feature type="transmembrane region" description="Helical" evidence="22">
    <location>
        <begin position="361"/>
        <end position="386"/>
    </location>
</feature>
<dbReference type="PANTHER" id="PTHR30474:SF2">
    <property type="entry name" value="PEPTIDOGLYCAN GLYCOSYLTRANSFERASE FTSW-RELATED"/>
    <property type="match status" value="1"/>
</dbReference>
<comment type="subcellular location">
    <subcellularLocation>
        <location evidence="1">Cell membrane</location>
        <topology evidence="1">Multi-pass membrane protein</topology>
    </subcellularLocation>
</comment>
<dbReference type="EMBL" id="FXAZ01000001">
    <property type="protein sequence ID" value="SMG14482.1"/>
    <property type="molecule type" value="Genomic_DNA"/>
</dbReference>
<evidence type="ECO:0000313" key="24">
    <source>
        <dbReference type="Proteomes" id="UP000193834"/>
    </source>
</evidence>
<feature type="transmembrane region" description="Helical" evidence="22">
    <location>
        <begin position="182"/>
        <end position="201"/>
    </location>
</feature>